<protein>
    <submittedName>
        <fullName evidence="1">Uncharacterized protein</fullName>
    </submittedName>
</protein>
<evidence type="ECO:0000313" key="2">
    <source>
        <dbReference type="EMBL" id="QFX28736.1"/>
    </source>
</evidence>
<dbReference type="EMBL" id="KY315552">
    <property type="protein sequence ID" value="QFX43677.1"/>
    <property type="molecule type" value="Genomic_DNA"/>
</dbReference>
<evidence type="ECO:0000313" key="1">
    <source>
        <dbReference type="EMBL" id="QFV49801.1"/>
    </source>
</evidence>
<organism evidence="1">
    <name type="scientific">Human betaherpesvirus 6</name>
    <dbReference type="NCBI Taxonomy" id="10368"/>
    <lineage>
        <taxon>Viruses</taxon>
        <taxon>Duplodnaviria</taxon>
        <taxon>Heunggongvirae</taxon>
        <taxon>Peploviricota</taxon>
        <taxon>Herviviricetes</taxon>
        <taxon>Herpesvirales</taxon>
        <taxon>Orthoherpesviridae</taxon>
        <taxon>Betaherpesvirinae</taxon>
        <taxon>Roseolovirus</taxon>
    </lineage>
</organism>
<dbReference type="EMBL" id="KY290185">
    <property type="protein sequence ID" value="QFV49788.1"/>
    <property type="molecule type" value="Genomic_DNA"/>
</dbReference>
<name>A0A5P9S7P1_9BETA</name>
<accession>A0A5P9S7P1</accession>
<sequence>MYFSFFFVYRVWKGMRAGRGHEDEGGPEQTVSR</sequence>
<dbReference type="EMBL" id="KY315549">
    <property type="protein sequence ID" value="QFX28736.1"/>
    <property type="molecule type" value="Genomic_DNA"/>
</dbReference>
<dbReference type="EMBL" id="KY315552">
    <property type="protein sequence ID" value="QFX43709.1"/>
    <property type="molecule type" value="Genomic_DNA"/>
</dbReference>
<proteinExistence type="predicted"/>
<dbReference type="EMBL" id="KY315549">
    <property type="protein sequence ID" value="QFX28749.1"/>
    <property type="molecule type" value="Genomic_DNA"/>
</dbReference>
<reference evidence="1" key="1">
    <citation type="journal article" date="2018" name="BMC Genomics">
        <title>Comparative genomic, transcriptomic, and proteomic reannotation of human herpesvirus 6.</title>
        <authorList>
            <person name="Greninger A.L."/>
            <person name="Knudsen G.M."/>
            <person name="Roychoudhury P."/>
            <person name="Hanson D.J."/>
            <person name="Sedlak R.H."/>
            <person name="Xie H."/>
            <person name="Guan J."/>
            <person name="Nguyen T."/>
            <person name="Peddu V."/>
            <person name="Boeckh M."/>
            <person name="Huang M.L."/>
            <person name="Cook L."/>
            <person name="Depledge D.P."/>
            <person name="Zerr D.M."/>
            <person name="Koelle D.M."/>
            <person name="Gantt S."/>
            <person name="Yoshikawa T."/>
            <person name="Caserta M."/>
            <person name="Hill J.A."/>
            <person name="Jerome K.R."/>
        </authorList>
    </citation>
    <scope>NUCLEOTIDE SEQUENCE</scope>
    <source>
        <strain evidence="1">HP104A5</strain>
        <strain evidence="2">HP94B11</strain>
        <strain evidence="3">HP96H12</strain>
    </source>
</reference>
<dbReference type="EMBL" id="KY290185">
    <property type="protein sequence ID" value="QFV49801.1"/>
    <property type="molecule type" value="Genomic_DNA"/>
</dbReference>
<evidence type="ECO:0000313" key="3">
    <source>
        <dbReference type="EMBL" id="QFX43677.1"/>
    </source>
</evidence>